<name>A0A1R3JHT5_9ROSI</name>
<reference evidence="2" key="1">
    <citation type="submission" date="2013-09" db="EMBL/GenBank/DDBJ databases">
        <title>Corchorus olitorius genome sequencing.</title>
        <authorList>
            <person name="Alam M."/>
            <person name="Haque M.S."/>
            <person name="Islam M.S."/>
            <person name="Emdad E.M."/>
            <person name="Islam M.M."/>
            <person name="Ahmed B."/>
            <person name="Halim A."/>
            <person name="Hossen Q.M.M."/>
            <person name="Hossain M.Z."/>
            <person name="Ahmed R."/>
            <person name="Khan M.M."/>
            <person name="Islam R."/>
            <person name="Rashid M.M."/>
            <person name="Khan S.A."/>
            <person name="Rahman M.S."/>
            <person name="Alam M."/>
            <person name="Yahiya A.S."/>
            <person name="Khan M.S."/>
            <person name="Azam M.S."/>
            <person name="Haque T."/>
            <person name="Lashkar M.Z.H."/>
            <person name="Akhand A.I."/>
            <person name="Morshed G."/>
            <person name="Roy S."/>
            <person name="Uddin K.S."/>
            <person name="Rabeya T."/>
            <person name="Hossain A.S."/>
            <person name="Chowdhury A."/>
            <person name="Snigdha A.R."/>
            <person name="Mortoza M.S."/>
            <person name="Matin S.A."/>
            <person name="Hoque S.M.E."/>
            <person name="Islam M.K."/>
            <person name="Roy D.K."/>
            <person name="Haider R."/>
            <person name="Moosa M.M."/>
            <person name="Elias S.M."/>
            <person name="Hasan A.M."/>
            <person name="Jahan S."/>
            <person name="Shafiuddin M."/>
            <person name="Mahmood N."/>
            <person name="Shommy N.S."/>
        </authorList>
    </citation>
    <scope>NUCLEOTIDE SEQUENCE [LARGE SCALE GENOMIC DNA]</scope>
    <source>
        <strain evidence="2">cv. O-4</strain>
    </source>
</reference>
<accession>A0A1R3JHT5</accession>
<dbReference type="AlphaFoldDB" id="A0A1R3JHT5"/>
<dbReference type="Proteomes" id="UP000187203">
    <property type="component" value="Unassembled WGS sequence"/>
</dbReference>
<protein>
    <submittedName>
        <fullName evidence="1">Uncharacterized protein</fullName>
    </submittedName>
</protein>
<dbReference type="EMBL" id="AWUE01016077">
    <property type="protein sequence ID" value="OMO94337.1"/>
    <property type="molecule type" value="Genomic_DNA"/>
</dbReference>
<proteinExistence type="predicted"/>
<evidence type="ECO:0000313" key="2">
    <source>
        <dbReference type="Proteomes" id="UP000187203"/>
    </source>
</evidence>
<organism evidence="1 2">
    <name type="scientific">Corchorus olitorius</name>
    <dbReference type="NCBI Taxonomy" id="93759"/>
    <lineage>
        <taxon>Eukaryota</taxon>
        <taxon>Viridiplantae</taxon>
        <taxon>Streptophyta</taxon>
        <taxon>Embryophyta</taxon>
        <taxon>Tracheophyta</taxon>
        <taxon>Spermatophyta</taxon>
        <taxon>Magnoliopsida</taxon>
        <taxon>eudicotyledons</taxon>
        <taxon>Gunneridae</taxon>
        <taxon>Pentapetalae</taxon>
        <taxon>rosids</taxon>
        <taxon>malvids</taxon>
        <taxon>Malvales</taxon>
        <taxon>Malvaceae</taxon>
        <taxon>Grewioideae</taxon>
        <taxon>Apeibeae</taxon>
        <taxon>Corchorus</taxon>
    </lineage>
</organism>
<sequence>MDCAMKIEDLRSAMERKASLGGRVEQRARFHLVFVGIVHRETNLGILWKIFSEYGVVADVYLPNRKQGDRRCIDSRFITVWKAFDSRRLNVDSGRMVFNQGLYPGDFPTNGGRSFKEVLIKQGVGVILSPLFDKSILITFFSKEEMNILLKDYSNMFEKWFSSVTPGMEDKVERQHQVWIRLEDVPLILWHWEFFSKIPIFLEQFIVRLARSVSIFWYLLLAVRQVLVGEAVIGKSVEKIINSKNHNSASANNVDRDERAAKNSFHSSMNIEPLNVEGIVEIVVEKGNAELTSDGFYADRDFVGEGMEALEMSNGQCLEGIEEVVP</sequence>
<keyword evidence="2" id="KW-1185">Reference proteome</keyword>
<comment type="caution">
    <text evidence="1">The sequence shown here is derived from an EMBL/GenBank/DDBJ whole genome shotgun (WGS) entry which is preliminary data.</text>
</comment>
<gene>
    <name evidence="1" type="ORF">COLO4_16394</name>
</gene>
<evidence type="ECO:0000313" key="1">
    <source>
        <dbReference type="EMBL" id="OMO94337.1"/>
    </source>
</evidence>